<keyword evidence="2" id="KW-1185">Reference proteome</keyword>
<sequence length="436" mass="44857">VTPGVVYQTFADASGATVPERIGIRWLTAAGAEVGVTWSLVTMTASSTWHRISVAGAAPAGATQAQVLLSMMTPAAPNVTGYFENVYLGQPLRTTGNLFGFGTESTEIDTSGWTPEVNASVSRQVPVISWSATWYWAGGHTLAITATAAGNAAAVTVDRPGVTPGAEYVGYAYLQPPTLSAATWIELRFYDANGNQVQATRAYLAQTGTGFYRQFVSAHAPATAATCGIAAGMDGAAAGQVIRLETVVVRAAPPLVAGTVIPYANGSFEQGTGGWTVPAGVATLSRSTPWGAASWAGNYSLAVTSSTATSSTLRSPSFPVADAPGLNWRARILARVGVGTWPTVTVRVRWFDASGGSLGTSTGTSYAVPAGSWYLLTSDAVAPAGTAQAAVEVVAAPSAVNSVLYVDAVALWQVLPLTAVQAEQGGGYVQLTLREL</sequence>
<evidence type="ECO:0000313" key="2">
    <source>
        <dbReference type="Proteomes" id="UP001605990"/>
    </source>
</evidence>
<reference evidence="1 2" key="1">
    <citation type="submission" date="2024-10" db="EMBL/GenBank/DDBJ databases">
        <title>Draft genome assembly of a novel steroid transforming actinomycete isolated from African clawed frog Xenopus laevis.</title>
        <authorList>
            <person name="Bragin E."/>
            <person name="Kollerov V."/>
            <person name="Donova M.V."/>
        </authorList>
    </citation>
    <scope>NUCLEOTIDE SEQUENCE [LARGE SCALE GENOMIC DNA]</scope>
    <source>
        <strain evidence="1 2">MTOC-St3</strain>
    </source>
</reference>
<protein>
    <recommendedName>
        <fullName evidence="3">LamG domain-containing protein</fullName>
    </recommendedName>
</protein>
<proteinExistence type="predicted"/>
<accession>A0ABW7DYJ8</accession>
<comment type="caution">
    <text evidence="1">The sequence shown here is derived from an EMBL/GenBank/DDBJ whole genome shotgun (WGS) entry which is preliminary data.</text>
</comment>
<dbReference type="Gene3D" id="2.60.120.260">
    <property type="entry name" value="Galactose-binding domain-like"/>
    <property type="match status" value="1"/>
</dbReference>
<gene>
    <name evidence="1" type="ORF">ACGU38_10460</name>
</gene>
<dbReference type="Proteomes" id="UP001605990">
    <property type="component" value="Unassembled WGS sequence"/>
</dbReference>
<dbReference type="EMBL" id="JBIENY010000164">
    <property type="protein sequence ID" value="MFG6295776.1"/>
    <property type="molecule type" value="Genomic_DNA"/>
</dbReference>
<organism evidence="1 2">
    <name type="scientific">Streptomyces rochei</name>
    <name type="common">Streptomyces parvullus</name>
    <dbReference type="NCBI Taxonomy" id="1928"/>
    <lineage>
        <taxon>Bacteria</taxon>
        <taxon>Bacillati</taxon>
        <taxon>Actinomycetota</taxon>
        <taxon>Actinomycetes</taxon>
        <taxon>Kitasatosporales</taxon>
        <taxon>Streptomycetaceae</taxon>
        <taxon>Streptomyces</taxon>
        <taxon>Streptomyces rochei group</taxon>
    </lineage>
</organism>
<feature type="non-terminal residue" evidence="1">
    <location>
        <position position="436"/>
    </location>
</feature>
<evidence type="ECO:0000313" key="1">
    <source>
        <dbReference type="EMBL" id="MFG6295776.1"/>
    </source>
</evidence>
<feature type="non-terminal residue" evidence="1">
    <location>
        <position position="1"/>
    </location>
</feature>
<name>A0ABW7DYJ8_STRRO</name>
<dbReference type="InterPro" id="IPR008979">
    <property type="entry name" value="Galactose-bd-like_sf"/>
</dbReference>
<evidence type="ECO:0008006" key="3">
    <source>
        <dbReference type="Google" id="ProtNLM"/>
    </source>
</evidence>
<dbReference type="SUPFAM" id="SSF49785">
    <property type="entry name" value="Galactose-binding domain-like"/>
    <property type="match status" value="1"/>
</dbReference>